<evidence type="ECO:0008006" key="4">
    <source>
        <dbReference type="Google" id="ProtNLM"/>
    </source>
</evidence>
<feature type="region of interest" description="Disordered" evidence="1">
    <location>
        <begin position="65"/>
        <end position="90"/>
    </location>
</feature>
<reference evidence="2 3" key="1">
    <citation type="submission" date="2021-06" db="EMBL/GenBank/DDBJ databases">
        <title>Caerostris darwini draft genome.</title>
        <authorList>
            <person name="Kono N."/>
            <person name="Arakawa K."/>
        </authorList>
    </citation>
    <scope>NUCLEOTIDE SEQUENCE [LARGE SCALE GENOMIC DNA]</scope>
</reference>
<dbReference type="EMBL" id="BPLQ01011923">
    <property type="protein sequence ID" value="GIY61153.1"/>
    <property type="molecule type" value="Genomic_DNA"/>
</dbReference>
<dbReference type="AlphaFoldDB" id="A0AAV4UTT8"/>
<dbReference type="Proteomes" id="UP001054837">
    <property type="component" value="Unassembled WGS sequence"/>
</dbReference>
<protein>
    <recommendedName>
        <fullName evidence="4">Ycf15</fullName>
    </recommendedName>
</protein>
<comment type="caution">
    <text evidence="2">The sequence shown here is derived from an EMBL/GenBank/DDBJ whole genome shotgun (WGS) entry which is preliminary data.</text>
</comment>
<name>A0AAV4UTT8_9ARAC</name>
<evidence type="ECO:0000256" key="1">
    <source>
        <dbReference type="SAM" id="MobiDB-lite"/>
    </source>
</evidence>
<keyword evidence="3" id="KW-1185">Reference proteome</keyword>
<evidence type="ECO:0000313" key="3">
    <source>
        <dbReference type="Proteomes" id="UP001054837"/>
    </source>
</evidence>
<sequence length="90" mass="10419">MKGRISKDQQIILSFTAVSINHQKSDDSFNLTDLLKTHGRYQHLLLKASLLPRWLLFSSISAPRKPETEFYSPQKSPALNQNTDFRDHHI</sequence>
<organism evidence="2 3">
    <name type="scientific">Caerostris darwini</name>
    <dbReference type="NCBI Taxonomy" id="1538125"/>
    <lineage>
        <taxon>Eukaryota</taxon>
        <taxon>Metazoa</taxon>
        <taxon>Ecdysozoa</taxon>
        <taxon>Arthropoda</taxon>
        <taxon>Chelicerata</taxon>
        <taxon>Arachnida</taxon>
        <taxon>Araneae</taxon>
        <taxon>Araneomorphae</taxon>
        <taxon>Entelegynae</taxon>
        <taxon>Araneoidea</taxon>
        <taxon>Araneidae</taxon>
        <taxon>Caerostris</taxon>
    </lineage>
</organism>
<evidence type="ECO:0000313" key="2">
    <source>
        <dbReference type="EMBL" id="GIY61153.1"/>
    </source>
</evidence>
<feature type="compositionally biased region" description="Polar residues" evidence="1">
    <location>
        <begin position="71"/>
        <end position="83"/>
    </location>
</feature>
<proteinExistence type="predicted"/>
<gene>
    <name evidence="2" type="ORF">CDAR_459671</name>
</gene>
<accession>A0AAV4UTT8</accession>